<dbReference type="GO" id="GO:0015986">
    <property type="term" value="P:proton motive force-driven ATP synthesis"/>
    <property type="evidence" value="ECO:0007669"/>
    <property type="project" value="InterPro"/>
</dbReference>
<evidence type="ECO:0000256" key="12">
    <source>
        <dbReference type="RuleBase" id="RU003661"/>
    </source>
</evidence>
<proteinExistence type="inferred from homology"/>
<dbReference type="PANTHER" id="PTHR39937:SF1">
    <property type="entry name" value="ATP SYNTHASE PROTEIN 8"/>
    <property type="match status" value="1"/>
</dbReference>
<comment type="similarity">
    <text evidence="2 12">Belongs to the ATPase protein 8 family.</text>
</comment>
<dbReference type="PIR" id="E90626">
    <property type="entry name" value="E90626"/>
</dbReference>
<evidence type="ECO:0000256" key="9">
    <source>
        <dbReference type="ARBA" id="ARBA00023128"/>
    </source>
</evidence>
<evidence type="ECO:0000313" key="17">
    <source>
        <dbReference type="EMBL" id="QNS38478.1"/>
    </source>
</evidence>
<evidence type="ECO:0000256" key="5">
    <source>
        <dbReference type="ARBA" id="ARBA00022692"/>
    </source>
</evidence>
<dbReference type="EMBL" id="AF338710">
    <property type="protein sequence ID" value="AAK53291.1"/>
    <property type="molecule type" value="Genomic_DNA"/>
</dbReference>
<dbReference type="EMBL" id="AY016016">
    <property type="protein sequence ID" value="AAK08593.1"/>
    <property type="molecule type" value="Genomic_DNA"/>
</dbReference>
<reference evidence="16" key="3">
    <citation type="submission" date="2004-04" db="EMBL/GenBank/DDBJ databases">
        <authorList>
            <person name="Haddrath O.P."/>
        </authorList>
    </citation>
    <scope>NUCLEOTIDE SEQUENCE</scope>
</reference>
<dbReference type="CTD" id="4509"/>
<evidence type="ECO:0000256" key="14">
    <source>
        <dbReference type="SAM" id="Phobius"/>
    </source>
</evidence>
<feature type="region of interest" description="Disordered" evidence="13">
    <location>
        <begin position="33"/>
        <end position="55"/>
    </location>
</feature>
<reference evidence="17" key="4">
    <citation type="submission" date="2019-08" db="EMBL/GenBank/DDBJ databases">
        <title>Densely sampling genomes across the diversity of birds increases power of comparative genomics analyses.</title>
        <authorList>
            <consortium name="B10K project Consortium"/>
            <person name="Feng S."/>
            <person name="Stiller J."/>
            <person name="Andreu-Sanchez S."/>
            <person name="Margaryan A."/>
            <person name="Chen W."/>
            <person name="Paten B."/>
            <person name="Zhang G."/>
        </authorList>
    </citation>
    <scope>NUCLEOTIDE SEQUENCE</scope>
</reference>
<keyword evidence="7 14" id="KW-1133">Transmembrane helix</keyword>
<keyword evidence="4 12" id="KW-0138">CF(0)</keyword>
<comment type="subcellular location">
    <subcellularLocation>
        <location evidence="1 12">Mitochondrion membrane</location>
        <topology evidence="1 12">Single-pass membrane protein</topology>
    </subcellularLocation>
</comment>
<evidence type="ECO:0000256" key="4">
    <source>
        <dbReference type="ARBA" id="ARBA00022547"/>
    </source>
</evidence>
<keyword evidence="6 12" id="KW-0375">Hydrogen ion transport</keyword>
<dbReference type="InterPro" id="IPR001421">
    <property type="entry name" value="ATP8_metazoa"/>
</dbReference>
<dbReference type="RefSeq" id="NP_115277.1">
    <property type="nucleotide sequence ID" value="NC_002772.2"/>
</dbReference>
<dbReference type="GeneID" id="803238"/>
<dbReference type="InterPro" id="IPR050635">
    <property type="entry name" value="ATPase_protein_8"/>
</dbReference>
<evidence type="ECO:0000256" key="7">
    <source>
        <dbReference type="ARBA" id="ARBA00022989"/>
    </source>
</evidence>
<geneLocation type="mitochondrion" evidence="15"/>
<dbReference type="EMBL" id="MN356375">
    <property type="protein sequence ID" value="QNS38478.1"/>
    <property type="molecule type" value="Genomic_DNA"/>
</dbReference>
<accession>Q9B6T0</accession>
<dbReference type="PANTHER" id="PTHR39937">
    <property type="entry name" value="ATP SYNTHASE PROTEIN 8"/>
    <property type="match status" value="1"/>
</dbReference>
<evidence type="ECO:0000256" key="3">
    <source>
        <dbReference type="ARBA" id="ARBA00022448"/>
    </source>
</evidence>
<keyword evidence="3 12" id="KW-0813">Transport</keyword>
<evidence type="ECO:0000256" key="10">
    <source>
        <dbReference type="ARBA" id="ARBA00023136"/>
    </source>
</evidence>
<evidence type="ECO:0000256" key="1">
    <source>
        <dbReference type="ARBA" id="ARBA00004304"/>
    </source>
</evidence>
<feature type="compositionally biased region" description="Polar residues" evidence="13">
    <location>
        <begin position="33"/>
        <end position="46"/>
    </location>
</feature>
<evidence type="ECO:0000256" key="8">
    <source>
        <dbReference type="ARBA" id="ARBA00023065"/>
    </source>
</evidence>
<dbReference type="AlphaFoldDB" id="Q9B6T0"/>
<evidence type="ECO:0000256" key="11">
    <source>
        <dbReference type="ARBA" id="ARBA00023310"/>
    </source>
</evidence>
<organism evidence="15">
    <name type="scientific">Eudromia elegans</name>
    <name type="common">Elegant crested-tinamou</name>
    <dbReference type="NCBI Taxonomy" id="8805"/>
    <lineage>
        <taxon>Eukaryota</taxon>
        <taxon>Metazoa</taxon>
        <taxon>Chordata</taxon>
        <taxon>Craniata</taxon>
        <taxon>Vertebrata</taxon>
        <taxon>Euteleostomi</taxon>
        <taxon>Archelosauria</taxon>
        <taxon>Archosauria</taxon>
        <taxon>Dinosauria</taxon>
        <taxon>Saurischia</taxon>
        <taxon>Theropoda</taxon>
        <taxon>Coelurosauria</taxon>
        <taxon>Aves</taxon>
        <taxon>Palaeognathae</taxon>
        <taxon>Tinamiformes</taxon>
        <taxon>Tinamidae</taxon>
        <taxon>Eudromia</taxon>
    </lineage>
</organism>
<sequence length="55" mass="6424">MPQLNPNPWFLIMASSWLIFLLIMQPKLASFNPTNPPSNKTQSTKQPLPWSWPWT</sequence>
<reference evidence="16" key="2">
    <citation type="journal article" date="2001" name="Proc. R. Soc. B">
        <title>Complete mitochondrial DNA genome sequences of extinct birds: ratite phylogenetics and the vicariance biogeography hypothesis.</title>
        <authorList>
            <person name="Haddrath O."/>
            <person name="Baker A.J."/>
        </authorList>
    </citation>
    <scope>NUCLEOTIDE SEQUENCE</scope>
</reference>
<dbReference type="GO" id="GO:0015078">
    <property type="term" value="F:proton transmembrane transporter activity"/>
    <property type="evidence" value="ECO:0007669"/>
    <property type="project" value="InterPro"/>
</dbReference>
<feature type="transmembrane region" description="Helical" evidence="14">
    <location>
        <begin position="6"/>
        <end position="24"/>
    </location>
</feature>
<evidence type="ECO:0000256" key="2">
    <source>
        <dbReference type="ARBA" id="ARBA00008892"/>
    </source>
</evidence>
<protein>
    <recommendedName>
        <fullName evidence="12">ATP synthase complex subunit 8</fullName>
    </recommendedName>
</protein>
<dbReference type="Pfam" id="PF00895">
    <property type="entry name" value="ATP-synt_8"/>
    <property type="match status" value="1"/>
</dbReference>
<evidence type="ECO:0000313" key="15">
    <source>
        <dbReference type="EMBL" id="AAK08593.1"/>
    </source>
</evidence>
<keyword evidence="8 12" id="KW-0406">Ion transport</keyword>
<keyword evidence="10 14" id="KW-0472">Membrane</keyword>
<reference evidence="15" key="1">
    <citation type="journal article" date="2001" name="Nature">
        <title>Complete mitochondrial genome sequences of two extinct moas clarify ratite evolution.</title>
        <authorList>
            <person name="Cooper A."/>
            <person name="Lalueza-Fox C."/>
            <person name="Anderson S."/>
            <person name="Rambaut A."/>
            <person name="Austin J."/>
            <person name="Ward R."/>
        </authorList>
    </citation>
    <scope>NUCLEOTIDE SEQUENCE</scope>
    <source>
        <tissue evidence="15">Breast muscle</tissue>
    </source>
</reference>
<evidence type="ECO:0000313" key="16">
    <source>
        <dbReference type="EMBL" id="AAK53291.1"/>
    </source>
</evidence>
<name>Q9B6T0_EUDEL</name>
<gene>
    <name evidence="17" type="primary">ATP8</name>
</gene>
<keyword evidence="9 12" id="KW-0496">Mitochondrion</keyword>
<dbReference type="GO" id="GO:0031966">
    <property type="term" value="C:mitochondrial membrane"/>
    <property type="evidence" value="ECO:0007669"/>
    <property type="project" value="UniProtKB-SubCell"/>
</dbReference>
<keyword evidence="5 12" id="KW-0812">Transmembrane</keyword>
<dbReference type="GO" id="GO:0045259">
    <property type="term" value="C:proton-transporting ATP synthase complex"/>
    <property type="evidence" value="ECO:0007669"/>
    <property type="project" value="UniProtKB-KW"/>
</dbReference>
<evidence type="ECO:0000256" key="13">
    <source>
        <dbReference type="SAM" id="MobiDB-lite"/>
    </source>
</evidence>
<evidence type="ECO:0000256" key="6">
    <source>
        <dbReference type="ARBA" id="ARBA00022781"/>
    </source>
</evidence>
<keyword evidence="11" id="KW-0066">ATP synthesis</keyword>